<keyword evidence="2" id="KW-1133">Transmembrane helix</keyword>
<evidence type="ECO:0000313" key="3">
    <source>
        <dbReference type="EMBL" id="EFE75689.2"/>
    </source>
</evidence>
<dbReference type="EMBL" id="DS999644">
    <property type="protein sequence ID" value="EFE75689.2"/>
    <property type="molecule type" value="Genomic_DNA"/>
</dbReference>
<reference evidence="4" key="1">
    <citation type="submission" date="2008-10" db="EMBL/GenBank/DDBJ databases">
        <authorList>
            <person name="Molnar K."/>
        </authorList>
    </citation>
    <scope>NUCLEOTIDE SEQUENCE [LARGE SCALE GENOMIC DNA]</scope>
    <source>
        <strain evidence="4">NRRL 15998</strain>
    </source>
</reference>
<evidence type="ECO:0000256" key="1">
    <source>
        <dbReference type="SAM" id="MobiDB-lite"/>
    </source>
</evidence>
<gene>
    <name evidence="3" type="ORF">SSGG_03056</name>
</gene>
<feature type="transmembrane region" description="Helical" evidence="2">
    <location>
        <begin position="61"/>
        <end position="81"/>
    </location>
</feature>
<keyword evidence="2" id="KW-0812">Transmembrane</keyword>
<dbReference type="AlphaFoldDB" id="D6APJ3"/>
<proteinExistence type="predicted"/>
<reference evidence="4" key="2">
    <citation type="submission" date="2008-12" db="EMBL/GenBank/DDBJ databases">
        <title>Annotation of Streptomyces roseosporus strain NRRL 15998.</title>
        <authorList>
            <consortium name="The Broad Institute Genome Sequencing Platform"/>
            <consortium name="Broad Institute Microbial Sequencing Center"/>
            <person name="Fischbach M."/>
            <person name="Ward D."/>
            <person name="Young S."/>
            <person name="Kodira C.D."/>
            <person name="Zeng Q."/>
            <person name="Koehrsen M."/>
            <person name="Godfrey P."/>
            <person name="Alvarado L."/>
            <person name="Berlin A.M."/>
            <person name="Borenstein D."/>
            <person name="Chen Z."/>
            <person name="Engels R."/>
            <person name="Freedman E."/>
            <person name="Gellesch M."/>
            <person name="Goldberg J."/>
            <person name="Griggs A."/>
            <person name="Gujja S."/>
            <person name="Heiman D.I."/>
            <person name="Hepburn T.A."/>
            <person name="Howarth C."/>
            <person name="Jen D."/>
            <person name="Larson L."/>
            <person name="Lewis B."/>
            <person name="Mehta T."/>
            <person name="Park D."/>
            <person name="Pearson M."/>
            <person name="Roberts A."/>
            <person name="Saif S."/>
            <person name="Shea T.D."/>
            <person name="Shenoy N."/>
            <person name="Sisk P."/>
            <person name="Stolte C."/>
            <person name="Sykes S.N."/>
            <person name="Walk T."/>
            <person name="White J."/>
            <person name="Yandava C."/>
            <person name="Straight P."/>
            <person name="Clardy J."/>
            <person name="Hung D."/>
            <person name="Kolter R."/>
            <person name="Mekalanos J."/>
            <person name="Walker S."/>
            <person name="Walsh C.T."/>
            <person name="Wieland B.L.C."/>
            <person name="Ilzarbe M."/>
            <person name="Galagan J."/>
            <person name="Nusbaum C."/>
            <person name="Birren B."/>
        </authorList>
    </citation>
    <scope>NUCLEOTIDE SEQUENCE [LARGE SCALE GENOMIC DNA]</scope>
    <source>
        <strain evidence="4">NRRL 15998</strain>
    </source>
</reference>
<dbReference type="Proteomes" id="UP000003986">
    <property type="component" value="Unassembled WGS sequence"/>
</dbReference>
<evidence type="ECO:0000256" key="2">
    <source>
        <dbReference type="SAM" id="Phobius"/>
    </source>
</evidence>
<sequence>MCAQVREPALQVSWGALLEPNDTIPAAQPGVGEPADPPGAGGHAEQPAPPVRRRPRGRTTLIIAVAALLGIVGGVAVGYGVQAEREPTPLAALSQPGLGYPAKPLSADRAPAPLPAAQDRRVKTDRDLRKLLIDRPRGTRKTLIDELGLGDGWEPLDQYVERYYEDPHYMFESLAGLDLRRVASVAWEQGQHRETEVWLLQFRSGDQHGASEQFDDQIMYMPWDKDGAGNTGDAIKGSREGRYFLYPVERKAGYLPSYRARALAVRGDIALDISIFDTSPISKKDIRTLAERQLERL</sequence>
<protein>
    <submittedName>
        <fullName evidence="3">Uncharacterized protein</fullName>
    </submittedName>
</protein>
<evidence type="ECO:0000313" key="4">
    <source>
        <dbReference type="Proteomes" id="UP000003986"/>
    </source>
</evidence>
<organism evidence="3 4">
    <name type="scientific">Streptomyces filamentosus NRRL 15998</name>
    <dbReference type="NCBI Taxonomy" id="457431"/>
    <lineage>
        <taxon>Bacteria</taxon>
        <taxon>Bacillati</taxon>
        <taxon>Actinomycetota</taxon>
        <taxon>Actinomycetes</taxon>
        <taxon>Kitasatosporales</taxon>
        <taxon>Streptomycetaceae</taxon>
        <taxon>Streptomyces</taxon>
    </lineage>
</organism>
<feature type="region of interest" description="Disordered" evidence="1">
    <location>
        <begin position="21"/>
        <end position="55"/>
    </location>
</feature>
<name>D6APJ3_STRFL</name>
<keyword evidence="2" id="KW-0472">Membrane</keyword>
<accession>D6APJ3</accession>